<dbReference type="GO" id="GO:0003700">
    <property type="term" value="F:DNA-binding transcription factor activity"/>
    <property type="evidence" value="ECO:0007669"/>
    <property type="project" value="InterPro"/>
</dbReference>
<name>A0A9W4XDJ8_9PROT</name>
<protein>
    <submittedName>
        <fullName evidence="6 7">LysR family (LysR)</fullName>
    </submittedName>
</protein>
<dbReference type="PRINTS" id="PR00039">
    <property type="entry name" value="HTHLYSR"/>
</dbReference>
<evidence type="ECO:0000256" key="2">
    <source>
        <dbReference type="ARBA" id="ARBA00023015"/>
    </source>
</evidence>
<dbReference type="SUPFAM" id="SSF53850">
    <property type="entry name" value="Periplasmic binding protein-like II"/>
    <property type="match status" value="1"/>
</dbReference>
<evidence type="ECO:0000313" key="8">
    <source>
        <dbReference type="Proteomes" id="UP001154255"/>
    </source>
</evidence>
<dbReference type="EMBL" id="CAMXCM010000004">
    <property type="protein sequence ID" value="CAI3948145.1"/>
    <property type="molecule type" value="Genomic_DNA"/>
</dbReference>
<dbReference type="PANTHER" id="PTHR30118">
    <property type="entry name" value="HTH-TYPE TRANSCRIPTIONAL REGULATOR LEUO-RELATED"/>
    <property type="match status" value="1"/>
</dbReference>
<dbReference type="EMBL" id="CAMXCS010000003">
    <property type="protein sequence ID" value="CAI3948646.1"/>
    <property type="molecule type" value="Genomic_DNA"/>
</dbReference>
<comment type="similarity">
    <text evidence="1">Belongs to the LysR transcriptional regulatory family.</text>
</comment>
<keyword evidence="3" id="KW-0238">DNA-binding</keyword>
<comment type="caution">
    <text evidence="6">The sequence shown here is derived from an EMBL/GenBank/DDBJ whole genome shotgun (WGS) entry which is preliminary data.</text>
</comment>
<dbReference type="CDD" id="cd08459">
    <property type="entry name" value="PBP2_DntR_NahR_LinR_like"/>
    <property type="match status" value="1"/>
</dbReference>
<dbReference type="Proteomes" id="UP001154259">
    <property type="component" value="Unassembled WGS sequence"/>
</dbReference>
<dbReference type="Pfam" id="PF03466">
    <property type="entry name" value="LysR_substrate"/>
    <property type="match status" value="1"/>
</dbReference>
<dbReference type="PROSITE" id="PS50931">
    <property type="entry name" value="HTH_LYSR"/>
    <property type="match status" value="1"/>
</dbReference>
<accession>A0A9W4XDJ8</accession>
<dbReference type="AlphaFoldDB" id="A0A9W4XDJ8"/>
<dbReference type="Gene3D" id="3.40.190.10">
    <property type="entry name" value="Periplasmic binding protein-like II"/>
    <property type="match status" value="2"/>
</dbReference>
<dbReference type="SUPFAM" id="SSF46785">
    <property type="entry name" value="Winged helix' DNA-binding domain"/>
    <property type="match status" value="1"/>
</dbReference>
<keyword evidence="2" id="KW-0805">Transcription regulation</keyword>
<dbReference type="InterPro" id="IPR005119">
    <property type="entry name" value="LysR_subst-bd"/>
</dbReference>
<keyword evidence="4" id="KW-0804">Transcription</keyword>
<gene>
    <name evidence="7" type="ORF">R53529_LOCUS1561</name>
    <name evidence="6" type="ORF">R53530_LOCUS1655</name>
</gene>
<dbReference type="InterPro" id="IPR036388">
    <property type="entry name" value="WH-like_DNA-bd_sf"/>
</dbReference>
<dbReference type="InterPro" id="IPR050389">
    <property type="entry name" value="LysR-type_TF"/>
</dbReference>
<keyword evidence="9" id="KW-1185">Reference proteome</keyword>
<organism evidence="6 8">
    <name type="scientific">Commensalibacter communis</name>
    <dbReference type="NCBI Taxonomy" id="2972786"/>
    <lineage>
        <taxon>Bacteria</taxon>
        <taxon>Pseudomonadati</taxon>
        <taxon>Pseudomonadota</taxon>
        <taxon>Alphaproteobacteria</taxon>
        <taxon>Acetobacterales</taxon>
        <taxon>Acetobacteraceae</taxon>
    </lineage>
</organism>
<proteinExistence type="inferred from homology"/>
<evidence type="ECO:0000256" key="4">
    <source>
        <dbReference type="ARBA" id="ARBA00023163"/>
    </source>
</evidence>
<sequence>MVSIMDLNLIKVFLAIYETKSVTHAADQLCITQPSASYALKKLRYELNDVLFVRNNTEMQPTFRAIQYYDIFKKAIQSINLTIADNKAFEYATSSYKFVLAISDIGEFFFLPHIYKYLQSVAPHIRLEILQIDIHQLEDWLLTGKIDAAICNRHDKISHVRCELLLQDQYVCVLNKKHPRIHNKMTFEQFLQEQHIIIASQAGHHYVEKSLLQAGHNINVAIYLPRFITVNELISISESIATIPSKIKYMFDCSKTKILALPFKIPEIEVCMYYNLNNKNIPAKKWFCETIKEICLKTTSQSNK</sequence>
<dbReference type="Proteomes" id="UP001154255">
    <property type="component" value="Unassembled WGS sequence"/>
</dbReference>
<evidence type="ECO:0000313" key="9">
    <source>
        <dbReference type="Proteomes" id="UP001154259"/>
    </source>
</evidence>
<evidence type="ECO:0000313" key="7">
    <source>
        <dbReference type="EMBL" id="CAI3948646.1"/>
    </source>
</evidence>
<reference evidence="6" key="1">
    <citation type="submission" date="2022-10" db="EMBL/GenBank/DDBJ databases">
        <authorList>
            <person name="Botero Cardona J."/>
        </authorList>
    </citation>
    <scope>NUCLEOTIDE SEQUENCE</scope>
    <source>
        <strain evidence="6">LMG 31819</strain>
        <strain evidence="7">R-53529</strain>
    </source>
</reference>
<evidence type="ECO:0000256" key="3">
    <source>
        <dbReference type="ARBA" id="ARBA00023125"/>
    </source>
</evidence>
<dbReference type="InterPro" id="IPR000847">
    <property type="entry name" value="LysR_HTH_N"/>
</dbReference>
<dbReference type="PANTHER" id="PTHR30118:SF15">
    <property type="entry name" value="TRANSCRIPTIONAL REGULATORY PROTEIN"/>
    <property type="match status" value="1"/>
</dbReference>
<dbReference type="InterPro" id="IPR036390">
    <property type="entry name" value="WH_DNA-bd_sf"/>
</dbReference>
<evidence type="ECO:0000313" key="6">
    <source>
        <dbReference type="EMBL" id="CAI3948145.1"/>
    </source>
</evidence>
<evidence type="ECO:0000259" key="5">
    <source>
        <dbReference type="PROSITE" id="PS50931"/>
    </source>
</evidence>
<dbReference type="Gene3D" id="1.10.10.10">
    <property type="entry name" value="Winged helix-like DNA-binding domain superfamily/Winged helix DNA-binding domain"/>
    <property type="match status" value="1"/>
</dbReference>
<feature type="domain" description="HTH lysR-type" evidence="5">
    <location>
        <begin position="5"/>
        <end position="62"/>
    </location>
</feature>
<evidence type="ECO:0000256" key="1">
    <source>
        <dbReference type="ARBA" id="ARBA00009437"/>
    </source>
</evidence>
<dbReference type="GO" id="GO:0003677">
    <property type="term" value="F:DNA binding"/>
    <property type="evidence" value="ECO:0007669"/>
    <property type="project" value="UniProtKB-KW"/>
</dbReference>
<dbReference type="Pfam" id="PF00126">
    <property type="entry name" value="HTH_1"/>
    <property type="match status" value="1"/>
</dbReference>